<proteinExistence type="predicted"/>
<dbReference type="Pfam" id="PF07859">
    <property type="entry name" value="Abhydrolase_3"/>
    <property type="match status" value="1"/>
</dbReference>
<dbReference type="InterPro" id="IPR050300">
    <property type="entry name" value="GDXG_lipolytic_enzyme"/>
</dbReference>
<dbReference type="InterPro" id="IPR029058">
    <property type="entry name" value="AB_hydrolase_fold"/>
</dbReference>
<organism evidence="3">
    <name type="scientific">Paraconexibacter sp. AEG42_29</name>
    <dbReference type="NCBI Taxonomy" id="2997339"/>
    <lineage>
        <taxon>Bacteria</taxon>
        <taxon>Bacillati</taxon>
        <taxon>Actinomycetota</taxon>
        <taxon>Thermoleophilia</taxon>
        <taxon>Solirubrobacterales</taxon>
        <taxon>Paraconexibacteraceae</taxon>
        <taxon>Paraconexibacter</taxon>
    </lineage>
</organism>
<dbReference type="EC" id="3.1.1.1" evidence="3"/>
<dbReference type="SUPFAM" id="SSF53474">
    <property type="entry name" value="alpha/beta-Hydrolases"/>
    <property type="match status" value="1"/>
</dbReference>
<dbReference type="KEGG" id="parq:DSM112329_03061"/>
<evidence type="ECO:0000313" key="3">
    <source>
        <dbReference type="EMBL" id="XAY06197.1"/>
    </source>
</evidence>
<accession>A0AAU7AX54</accession>
<reference evidence="3" key="1">
    <citation type="submission" date="2022-12" db="EMBL/GenBank/DDBJ databases">
        <title>Paraconexibacter alkalitolerans sp. nov. and Baekduia alba sp. nov., isolated from soil and emended description of the genera Paraconexibacter (Chun et al., 2020) and Baekduia (An et al., 2020).</title>
        <authorList>
            <person name="Vieira S."/>
            <person name="Huber K.J."/>
            <person name="Geppert A."/>
            <person name="Wolf J."/>
            <person name="Neumann-Schaal M."/>
            <person name="Muesken M."/>
            <person name="Overmann J."/>
        </authorList>
    </citation>
    <scope>NUCLEOTIDE SEQUENCE</scope>
    <source>
        <strain evidence="3">AEG42_29</strain>
    </source>
</reference>
<keyword evidence="1 3" id="KW-0378">Hydrolase</keyword>
<dbReference type="GO" id="GO:0106435">
    <property type="term" value="F:carboxylesterase activity"/>
    <property type="evidence" value="ECO:0007669"/>
    <property type="project" value="UniProtKB-EC"/>
</dbReference>
<gene>
    <name evidence="3" type="primary">nlhH_1</name>
    <name evidence="3" type="ORF">DSM112329_03061</name>
</gene>
<dbReference type="PANTHER" id="PTHR48081">
    <property type="entry name" value="AB HYDROLASE SUPERFAMILY PROTEIN C4A8.06C"/>
    <property type="match status" value="1"/>
</dbReference>
<dbReference type="AlphaFoldDB" id="A0AAU7AX54"/>
<name>A0AAU7AX54_9ACTN</name>
<dbReference type="InterPro" id="IPR013094">
    <property type="entry name" value="AB_hydrolase_3"/>
</dbReference>
<dbReference type="PANTHER" id="PTHR48081:SF8">
    <property type="entry name" value="ALPHA_BETA HYDROLASE FOLD-3 DOMAIN-CONTAINING PROTEIN-RELATED"/>
    <property type="match status" value="1"/>
</dbReference>
<evidence type="ECO:0000259" key="2">
    <source>
        <dbReference type="Pfam" id="PF07859"/>
    </source>
</evidence>
<protein>
    <submittedName>
        <fullName evidence="3">Carboxylesterase NlhH</fullName>
        <ecNumber evidence="3">3.1.1.1</ecNumber>
    </submittedName>
</protein>
<dbReference type="EMBL" id="CP114014">
    <property type="protein sequence ID" value="XAY06197.1"/>
    <property type="molecule type" value="Genomic_DNA"/>
</dbReference>
<sequence>MAAVDDAIAGGTVPVRVYRPLPAADGPAGVVVYTHGGGWRLGDLDGFDRIARALCAGSGHHVISVDYRLAPEHPFPAAKDDLLTVVDWAVDAATADGYGWDGERVVLVGDSAGAQLTAAATRYRRGRICAQILAYPALDATMSGASYDAFGPETMLTRKDMELCWTDYAGGLDPSDPELSPGLAEDLEGLPPAMIVLASHDVLRDDGVAYAERLRMAGVEVVLREVPGHVHGFLRWAGVVDAAGETLAAMGTYAAAAIAR</sequence>
<dbReference type="RefSeq" id="WP_354697434.1">
    <property type="nucleotide sequence ID" value="NZ_CP114014.1"/>
</dbReference>
<dbReference type="Gene3D" id="3.40.50.1820">
    <property type="entry name" value="alpha/beta hydrolase"/>
    <property type="match status" value="1"/>
</dbReference>
<feature type="domain" description="Alpha/beta hydrolase fold-3" evidence="2">
    <location>
        <begin position="31"/>
        <end position="234"/>
    </location>
</feature>
<evidence type="ECO:0000256" key="1">
    <source>
        <dbReference type="ARBA" id="ARBA00022801"/>
    </source>
</evidence>